<dbReference type="EMBL" id="FQ670179">
    <property type="protein sequence ID" value="CBY83588.1"/>
    <property type="molecule type" value="Genomic_DNA"/>
</dbReference>
<dbReference type="RefSeq" id="WP_013469949.1">
    <property type="nucleotide sequence ID" value="NC_014810.2"/>
</dbReference>
<dbReference type="AlphaFoldDB" id="E7AAX6"/>
<dbReference type="GeneID" id="77145272"/>
<accession>E7AAX6</accession>
<dbReference type="Proteomes" id="UP000007934">
    <property type="component" value="Chromosome"/>
</dbReference>
<organism evidence="1 2">
    <name type="scientific">Helicobacter felis (strain ATCC 49179 / CCUG 28539 / NCTC 12436 / CS1)</name>
    <dbReference type="NCBI Taxonomy" id="936155"/>
    <lineage>
        <taxon>Bacteria</taxon>
        <taxon>Pseudomonadati</taxon>
        <taxon>Campylobacterota</taxon>
        <taxon>Epsilonproteobacteria</taxon>
        <taxon>Campylobacterales</taxon>
        <taxon>Helicobacteraceae</taxon>
        <taxon>Helicobacter</taxon>
    </lineage>
</organism>
<evidence type="ECO:0000313" key="1">
    <source>
        <dbReference type="EMBL" id="CBY83588.1"/>
    </source>
</evidence>
<sequence>MSNAHKRPFKEAQNLARSEVFELKRVFFHSEGKDLSPLELEK</sequence>
<reference evidence="1 2" key="1">
    <citation type="journal article" date="2011" name="Genome Biol. Evol.">
        <title>Comparative whole genome sequence analysis of the carcinogenic bacterial model pathogen Helicobacter felis.</title>
        <authorList>
            <person name="Arnold I.C."/>
            <person name="Zigova Z."/>
            <person name="Holden M."/>
            <person name="Lawley T.D."/>
            <person name="Rad R."/>
            <person name="Dougan G."/>
            <person name="Falkow S."/>
            <person name="Bentley S.D."/>
            <person name="Muller A."/>
        </authorList>
    </citation>
    <scope>NUCLEOTIDE SEQUENCE [LARGE SCALE GENOMIC DNA]</scope>
    <source>
        <strain evidence="2">ATCC 49179 / CCUG 28539 / NCTC 12436 / CS1</strain>
    </source>
</reference>
<keyword evidence="2" id="KW-1185">Reference proteome</keyword>
<dbReference type="KEGG" id="hfe:HFELIS_15040"/>
<dbReference type="HOGENOM" id="CLU_3252431_0_0_7"/>
<protein>
    <submittedName>
        <fullName evidence="1">DNA replication protein DnaD,ISxac3 transposase</fullName>
    </submittedName>
</protein>
<evidence type="ECO:0000313" key="2">
    <source>
        <dbReference type="Proteomes" id="UP000007934"/>
    </source>
</evidence>
<name>E7AAX6_HELFC</name>
<proteinExistence type="predicted"/>
<gene>
    <name evidence="1" type="ordered locus">Hfelis_15040</name>
</gene>